<feature type="domain" description="VOC" evidence="1">
    <location>
        <begin position="2"/>
        <end position="125"/>
    </location>
</feature>
<accession>A0ABV9FVF2</accession>
<dbReference type="Proteomes" id="UP001595914">
    <property type="component" value="Unassembled WGS sequence"/>
</dbReference>
<name>A0ABV9FVF2_9NOCA</name>
<evidence type="ECO:0000313" key="3">
    <source>
        <dbReference type="Proteomes" id="UP001595914"/>
    </source>
</evidence>
<dbReference type="EMBL" id="JBHSFO010000015">
    <property type="protein sequence ID" value="MFC4605958.1"/>
    <property type="molecule type" value="Genomic_DNA"/>
</dbReference>
<sequence>MRIKMCGVHVVDPATAFAFYRDVLGFEELMAVPEYNLYIVRSPQDPDGVGLLLEPSDNPVAEAYRRGVYEQGLPVVVFGTPDVRAEYERLSALGVWFTGEPTSDQSGTSAVFDDTCGNLIQIHQDE</sequence>
<evidence type="ECO:0000259" key="1">
    <source>
        <dbReference type="PROSITE" id="PS51819"/>
    </source>
</evidence>
<dbReference type="InterPro" id="IPR037523">
    <property type="entry name" value="VOC_core"/>
</dbReference>
<protein>
    <submittedName>
        <fullName evidence="2">VOC family protein</fullName>
    </submittedName>
</protein>
<comment type="caution">
    <text evidence="2">The sequence shown here is derived from an EMBL/GenBank/DDBJ whole genome shotgun (WGS) entry which is preliminary data.</text>
</comment>
<dbReference type="SUPFAM" id="SSF54593">
    <property type="entry name" value="Glyoxalase/Bleomycin resistance protein/Dihydroxybiphenyl dioxygenase"/>
    <property type="match status" value="1"/>
</dbReference>
<evidence type="ECO:0000313" key="2">
    <source>
        <dbReference type="EMBL" id="MFC4605958.1"/>
    </source>
</evidence>
<dbReference type="PANTHER" id="PTHR36437">
    <property type="entry name" value="GLYOXALASE/BLEOMYCIN RESISTANCE PROTEIN/DIOXYGENASE"/>
    <property type="match status" value="1"/>
</dbReference>
<gene>
    <name evidence="2" type="ORF">ACFO6S_19845</name>
</gene>
<reference evidence="3" key="1">
    <citation type="journal article" date="2019" name="Int. J. Syst. Evol. Microbiol.">
        <title>The Global Catalogue of Microorganisms (GCM) 10K type strain sequencing project: providing services to taxonomists for standard genome sequencing and annotation.</title>
        <authorList>
            <consortium name="The Broad Institute Genomics Platform"/>
            <consortium name="The Broad Institute Genome Sequencing Center for Infectious Disease"/>
            <person name="Wu L."/>
            <person name="Ma J."/>
        </authorList>
    </citation>
    <scope>NUCLEOTIDE SEQUENCE [LARGE SCALE GENOMIC DNA]</scope>
    <source>
        <strain evidence="3">CCUG 54520</strain>
    </source>
</reference>
<proteinExistence type="predicted"/>
<dbReference type="PROSITE" id="PS51819">
    <property type="entry name" value="VOC"/>
    <property type="match status" value="1"/>
</dbReference>
<dbReference type="PANTHER" id="PTHR36437:SF2">
    <property type="entry name" value="GLYOXALASE_BLEOMYCIN RESISTANCE PROTEIN_DIOXYGENASE"/>
    <property type="match status" value="1"/>
</dbReference>
<keyword evidence="3" id="KW-1185">Reference proteome</keyword>
<dbReference type="InterPro" id="IPR029068">
    <property type="entry name" value="Glyas_Bleomycin-R_OHBP_Dase"/>
</dbReference>
<dbReference type="Pfam" id="PF00903">
    <property type="entry name" value="Glyoxalase"/>
    <property type="match status" value="1"/>
</dbReference>
<dbReference type="Gene3D" id="3.10.180.10">
    <property type="entry name" value="2,3-Dihydroxybiphenyl 1,2-Dioxygenase, domain 1"/>
    <property type="match status" value="1"/>
</dbReference>
<organism evidence="2 3">
    <name type="scientific">Rhodococcus kronopolitis</name>
    <dbReference type="NCBI Taxonomy" id="1460226"/>
    <lineage>
        <taxon>Bacteria</taxon>
        <taxon>Bacillati</taxon>
        <taxon>Actinomycetota</taxon>
        <taxon>Actinomycetes</taxon>
        <taxon>Mycobacteriales</taxon>
        <taxon>Nocardiaceae</taxon>
        <taxon>Rhodococcus</taxon>
    </lineage>
</organism>
<dbReference type="InterPro" id="IPR004360">
    <property type="entry name" value="Glyas_Fos-R_dOase_dom"/>
</dbReference>
<dbReference type="RefSeq" id="WP_378419698.1">
    <property type="nucleotide sequence ID" value="NZ_JBHSFO010000015.1"/>
</dbReference>